<evidence type="ECO:0000313" key="3">
    <source>
        <dbReference type="EMBL" id="RAM01508.1"/>
    </source>
</evidence>
<gene>
    <name evidence="3" type="ORF">DO021_13560</name>
    <name evidence="2" type="ORF">EYB58_05855</name>
</gene>
<accession>A0A328FAD6</accession>
<dbReference type="RefSeq" id="WP_111957547.1">
    <property type="nucleotide sequence ID" value="NZ_CP036313.1"/>
</dbReference>
<dbReference type="PANTHER" id="PTHR30383:SF5">
    <property type="entry name" value="SGNH HYDROLASE-TYPE ESTERASE DOMAIN-CONTAINING PROTEIN"/>
    <property type="match status" value="1"/>
</dbReference>
<sequence>MKKSLMVLTILIAGVLGYRFWVGEKAYEIKNIPITVSRVVCFGNSLTRGYGATQGMDYPARLEEMTGIEIINSGVSGNTTAAGLARLEDDVLTFEPDVVLITLGGNDLKNRVSVDTARTNLIRIIQRIQAAGAMVVLGGIDIPLYGKGYAKMYESLARQTGSVLIPNILEDIFGNPELMSDSIHPNDKGYEIMAGYFYKALDGLPFVMN</sequence>
<dbReference type="PANTHER" id="PTHR30383">
    <property type="entry name" value="THIOESTERASE 1/PROTEASE 1/LYSOPHOSPHOLIPASE L1"/>
    <property type="match status" value="1"/>
</dbReference>
<keyword evidence="5" id="KW-1185">Reference proteome</keyword>
<reference evidence="3 4" key="1">
    <citation type="submission" date="2018-06" db="EMBL/GenBank/DDBJ databases">
        <title>Complete Genome Sequence of Desulfobacter hydrogenophilus (DSM3380).</title>
        <authorList>
            <person name="Marietou A."/>
            <person name="Schreiber L."/>
            <person name="Marshall I."/>
            <person name="Jorgensen B."/>
        </authorList>
    </citation>
    <scope>NUCLEOTIDE SEQUENCE [LARGE SCALE GENOMIC DNA]</scope>
    <source>
        <strain evidence="3 4">DSM 3380</strain>
    </source>
</reference>
<evidence type="ECO:0000313" key="5">
    <source>
        <dbReference type="Proteomes" id="UP000293902"/>
    </source>
</evidence>
<evidence type="ECO:0000313" key="2">
    <source>
        <dbReference type="EMBL" id="QBH12475.1"/>
    </source>
</evidence>
<reference evidence="2 5" key="2">
    <citation type="submission" date="2019-02" db="EMBL/GenBank/DDBJ databases">
        <title>Complete genome sequence of Desulfobacter hydrogenophilus AcRS1.</title>
        <authorList>
            <person name="Marietou A."/>
            <person name="Lund M.B."/>
            <person name="Marshall I.P.G."/>
            <person name="Schreiber L."/>
            <person name="Jorgensen B."/>
        </authorList>
    </citation>
    <scope>NUCLEOTIDE SEQUENCE [LARGE SCALE GENOMIC DNA]</scope>
    <source>
        <strain evidence="2 5">AcRS1</strain>
    </source>
</reference>
<dbReference type="OrthoDB" id="9786188at2"/>
<dbReference type="InterPro" id="IPR013830">
    <property type="entry name" value="SGNH_hydro"/>
</dbReference>
<dbReference type="Proteomes" id="UP000293902">
    <property type="component" value="Chromosome"/>
</dbReference>
<proteinExistence type="predicted"/>
<dbReference type="Pfam" id="PF13472">
    <property type="entry name" value="Lipase_GDSL_2"/>
    <property type="match status" value="1"/>
</dbReference>
<dbReference type="EMBL" id="QLNI01000026">
    <property type="protein sequence ID" value="RAM01508.1"/>
    <property type="molecule type" value="Genomic_DNA"/>
</dbReference>
<dbReference type="Proteomes" id="UP000248798">
    <property type="component" value="Unassembled WGS sequence"/>
</dbReference>
<dbReference type="AlphaFoldDB" id="A0A328FAD6"/>
<name>A0A328FAD6_9BACT</name>
<dbReference type="InterPro" id="IPR036514">
    <property type="entry name" value="SGNH_hydro_sf"/>
</dbReference>
<dbReference type="GO" id="GO:0004622">
    <property type="term" value="F:phosphatidylcholine lysophospholipase activity"/>
    <property type="evidence" value="ECO:0007669"/>
    <property type="project" value="TreeGrafter"/>
</dbReference>
<feature type="domain" description="SGNH hydrolase-type esterase" evidence="1">
    <location>
        <begin position="41"/>
        <end position="192"/>
    </location>
</feature>
<evidence type="ECO:0000313" key="4">
    <source>
        <dbReference type="Proteomes" id="UP000248798"/>
    </source>
</evidence>
<dbReference type="InterPro" id="IPR051532">
    <property type="entry name" value="Ester_Hydrolysis_Enzymes"/>
</dbReference>
<dbReference type="SUPFAM" id="SSF52266">
    <property type="entry name" value="SGNH hydrolase"/>
    <property type="match status" value="1"/>
</dbReference>
<evidence type="ECO:0000259" key="1">
    <source>
        <dbReference type="Pfam" id="PF13472"/>
    </source>
</evidence>
<protein>
    <submittedName>
        <fullName evidence="3">Arylesterase</fullName>
    </submittedName>
</protein>
<dbReference type="Gene3D" id="3.40.50.1110">
    <property type="entry name" value="SGNH hydrolase"/>
    <property type="match status" value="1"/>
</dbReference>
<dbReference type="CDD" id="cd01822">
    <property type="entry name" value="Lysophospholipase_L1_like"/>
    <property type="match status" value="1"/>
</dbReference>
<dbReference type="EMBL" id="CP036313">
    <property type="protein sequence ID" value="QBH12475.1"/>
    <property type="molecule type" value="Genomic_DNA"/>
</dbReference>
<organism evidence="3 4">
    <name type="scientific">Desulfobacter hydrogenophilus</name>
    <dbReference type="NCBI Taxonomy" id="2291"/>
    <lineage>
        <taxon>Bacteria</taxon>
        <taxon>Pseudomonadati</taxon>
        <taxon>Thermodesulfobacteriota</taxon>
        <taxon>Desulfobacteria</taxon>
        <taxon>Desulfobacterales</taxon>
        <taxon>Desulfobacteraceae</taxon>
        <taxon>Desulfobacter</taxon>
    </lineage>
</organism>